<proteinExistence type="inferred from homology"/>
<dbReference type="GO" id="GO:0005737">
    <property type="term" value="C:cytoplasm"/>
    <property type="evidence" value="ECO:0007669"/>
    <property type="project" value="UniProtKB-SubCell"/>
</dbReference>
<gene>
    <name evidence="13" type="ORF">DAKH74_022680</name>
</gene>
<organism evidence="13 14">
    <name type="scientific">Maudiozyma humilis</name>
    <name type="common">Sour dough yeast</name>
    <name type="synonym">Kazachstania humilis</name>
    <dbReference type="NCBI Taxonomy" id="51915"/>
    <lineage>
        <taxon>Eukaryota</taxon>
        <taxon>Fungi</taxon>
        <taxon>Dikarya</taxon>
        <taxon>Ascomycota</taxon>
        <taxon>Saccharomycotina</taxon>
        <taxon>Saccharomycetes</taxon>
        <taxon>Saccharomycetales</taxon>
        <taxon>Saccharomycetaceae</taxon>
        <taxon>Maudiozyma</taxon>
    </lineage>
</organism>
<evidence type="ECO:0000256" key="4">
    <source>
        <dbReference type="ARBA" id="ARBA00006169"/>
    </source>
</evidence>
<dbReference type="SUPFAM" id="SSF144217">
    <property type="entry name" value="CSL zinc finger"/>
    <property type="match status" value="1"/>
</dbReference>
<keyword evidence="8" id="KW-0862">Zinc</keyword>
<comment type="similarity">
    <text evidence="4">Belongs to the DPH4 family.</text>
</comment>
<feature type="domain" description="J" evidence="11">
    <location>
        <begin position="6"/>
        <end position="78"/>
    </location>
</feature>
<dbReference type="PRINTS" id="PR00625">
    <property type="entry name" value="JDOMAIN"/>
</dbReference>
<comment type="caution">
    <text evidence="13">The sequence shown here is derived from an EMBL/GenBank/DDBJ whole genome shotgun (WGS) entry which is preliminary data.</text>
</comment>
<dbReference type="Pfam" id="PF05207">
    <property type="entry name" value="Zn_ribbon_CSL"/>
    <property type="match status" value="1"/>
</dbReference>
<evidence type="ECO:0000313" key="13">
    <source>
        <dbReference type="EMBL" id="GMM55652.1"/>
    </source>
</evidence>
<protein>
    <recommendedName>
        <fullName evidence="5">Diphthamide biosynthesis protein 4</fullName>
    </recommendedName>
</protein>
<comment type="function">
    <text evidence="1">Required for the first step of diphthamide biosynthesis, the transfer of 3-amino-3-carboxypropyl from S-adenosyl-L-methionine to a histidine residue. Diphthamide is a post-translational modification of histidine which occurs in elongation factor 2.</text>
</comment>
<dbReference type="PANTHER" id="PTHR21454">
    <property type="entry name" value="DPH3 HOMOLOG-RELATED"/>
    <property type="match status" value="1"/>
</dbReference>
<evidence type="ECO:0000256" key="10">
    <source>
        <dbReference type="ARBA" id="ARBA00023242"/>
    </source>
</evidence>
<evidence type="ECO:0000259" key="12">
    <source>
        <dbReference type="PROSITE" id="PS51074"/>
    </source>
</evidence>
<keyword evidence="6" id="KW-0963">Cytoplasm</keyword>
<dbReference type="AlphaFoldDB" id="A0AAV5RWC5"/>
<dbReference type="SMART" id="SM00271">
    <property type="entry name" value="DnaJ"/>
    <property type="match status" value="1"/>
</dbReference>
<dbReference type="InterPro" id="IPR036869">
    <property type="entry name" value="J_dom_sf"/>
</dbReference>
<dbReference type="Proteomes" id="UP001377567">
    <property type="component" value="Unassembled WGS sequence"/>
</dbReference>
<dbReference type="InterPro" id="IPR001623">
    <property type="entry name" value="DnaJ_domain"/>
</dbReference>
<evidence type="ECO:0000256" key="7">
    <source>
        <dbReference type="ARBA" id="ARBA00022723"/>
    </source>
</evidence>
<dbReference type="InterPro" id="IPR007872">
    <property type="entry name" value="DPH_MB_dom"/>
</dbReference>
<dbReference type="EMBL" id="BTGD01000005">
    <property type="protein sequence ID" value="GMM55652.1"/>
    <property type="molecule type" value="Genomic_DNA"/>
</dbReference>
<dbReference type="GO" id="GO:0005634">
    <property type="term" value="C:nucleus"/>
    <property type="evidence" value="ECO:0007669"/>
    <property type="project" value="UniProtKB-SubCell"/>
</dbReference>
<dbReference type="GO" id="GO:0046872">
    <property type="term" value="F:metal ion binding"/>
    <property type="evidence" value="ECO:0007669"/>
    <property type="project" value="UniProtKB-KW"/>
</dbReference>
<reference evidence="13 14" key="1">
    <citation type="journal article" date="2023" name="Elife">
        <title>Identification of key yeast species and microbe-microbe interactions impacting larval growth of Drosophila in the wild.</title>
        <authorList>
            <person name="Mure A."/>
            <person name="Sugiura Y."/>
            <person name="Maeda R."/>
            <person name="Honda K."/>
            <person name="Sakurai N."/>
            <person name="Takahashi Y."/>
            <person name="Watada M."/>
            <person name="Katoh T."/>
            <person name="Gotoh A."/>
            <person name="Gotoh Y."/>
            <person name="Taniguchi I."/>
            <person name="Nakamura K."/>
            <person name="Hayashi T."/>
            <person name="Katayama T."/>
            <person name="Uemura T."/>
            <person name="Hattori Y."/>
        </authorList>
    </citation>
    <scope>NUCLEOTIDE SEQUENCE [LARGE SCALE GENOMIC DNA]</scope>
    <source>
        <strain evidence="13 14">KH-74</strain>
    </source>
</reference>
<sequence length="176" mass="20148">MKSRRTHYEVLSVTSSSSLADIKTSYRELLLATHPDKVRGPAASGAERLNKTYSVDEIKEAYRVLADDNLRKKYDNDLLEDGKKKGIYKFGDGVDEVSLDTFDMNEEDSEEVMHYTRKCPRCQVADGFKLNDDLLEEFAVPCENSDDGRFQVLIQCDSCSLWLKVYFFCAEEEEEA</sequence>
<evidence type="ECO:0000256" key="9">
    <source>
        <dbReference type="ARBA" id="ARBA00023004"/>
    </source>
</evidence>
<dbReference type="PROSITE" id="PS50076">
    <property type="entry name" value="DNAJ_2"/>
    <property type="match status" value="1"/>
</dbReference>
<evidence type="ECO:0000259" key="11">
    <source>
        <dbReference type="PROSITE" id="PS50076"/>
    </source>
</evidence>
<evidence type="ECO:0000256" key="5">
    <source>
        <dbReference type="ARBA" id="ARBA00021797"/>
    </source>
</evidence>
<keyword evidence="10" id="KW-0539">Nucleus</keyword>
<dbReference type="CDD" id="cd06257">
    <property type="entry name" value="DnaJ"/>
    <property type="match status" value="1"/>
</dbReference>
<evidence type="ECO:0000256" key="3">
    <source>
        <dbReference type="ARBA" id="ARBA00004496"/>
    </source>
</evidence>
<feature type="domain" description="DPH-type MB" evidence="12">
    <location>
        <begin position="93"/>
        <end position="168"/>
    </location>
</feature>
<dbReference type="Gene3D" id="3.10.660.10">
    <property type="entry name" value="DPH Zinc finger"/>
    <property type="match status" value="1"/>
</dbReference>
<evidence type="ECO:0000256" key="8">
    <source>
        <dbReference type="ARBA" id="ARBA00022833"/>
    </source>
</evidence>
<dbReference type="PANTHER" id="PTHR21454:SF46">
    <property type="entry name" value="DIPHTHAMIDE BIOSYNTHESIS PROTEIN 4"/>
    <property type="match status" value="1"/>
</dbReference>
<dbReference type="InterPro" id="IPR044248">
    <property type="entry name" value="DPH3/4-like"/>
</dbReference>
<evidence type="ECO:0000256" key="1">
    <source>
        <dbReference type="ARBA" id="ARBA00003474"/>
    </source>
</evidence>
<name>A0AAV5RWC5_MAUHU</name>
<comment type="subcellular location">
    <subcellularLocation>
        <location evidence="3">Cytoplasm</location>
    </subcellularLocation>
    <subcellularLocation>
        <location evidence="2">Nucleus</location>
    </subcellularLocation>
</comment>
<dbReference type="InterPro" id="IPR036671">
    <property type="entry name" value="DPH_MB_sf"/>
</dbReference>
<accession>A0AAV5RWC5</accession>
<dbReference type="Gene3D" id="1.10.287.110">
    <property type="entry name" value="DnaJ domain"/>
    <property type="match status" value="1"/>
</dbReference>
<dbReference type="PROSITE" id="PS51074">
    <property type="entry name" value="DPH_MB"/>
    <property type="match status" value="1"/>
</dbReference>
<evidence type="ECO:0000256" key="6">
    <source>
        <dbReference type="ARBA" id="ARBA00022490"/>
    </source>
</evidence>
<dbReference type="Pfam" id="PF00226">
    <property type="entry name" value="DnaJ"/>
    <property type="match status" value="1"/>
</dbReference>
<keyword evidence="14" id="KW-1185">Reference proteome</keyword>
<evidence type="ECO:0000313" key="14">
    <source>
        <dbReference type="Proteomes" id="UP001377567"/>
    </source>
</evidence>
<keyword evidence="9" id="KW-0408">Iron</keyword>
<dbReference type="GO" id="GO:0017183">
    <property type="term" value="P:protein histidyl modification to diphthamide"/>
    <property type="evidence" value="ECO:0007669"/>
    <property type="project" value="InterPro"/>
</dbReference>
<keyword evidence="7" id="KW-0479">Metal-binding</keyword>
<dbReference type="SUPFAM" id="SSF46565">
    <property type="entry name" value="Chaperone J-domain"/>
    <property type="match status" value="1"/>
</dbReference>
<evidence type="ECO:0000256" key="2">
    <source>
        <dbReference type="ARBA" id="ARBA00004123"/>
    </source>
</evidence>